<name>A0ABU1Y0V2_9GAMM</name>
<protein>
    <submittedName>
        <fullName evidence="3">Ketosteroid isomerase-like protein</fullName>
    </submittedName>
</protein>
<organism evidence="3 4">
    <name type="scientific">Luteimonas terrae</name>
    <dbReference type="NCBI Taxonomy" id="1530191"/>
    <lineage>
        <taxon>Bacteria</taxon>
        <taxon>Pseudomonadati</taxon>
        <taxon>Pseudomonadota</taxon>
        <taxon>Gammaproteobacteria</taxon>
        <taxon>Lysobacterales</taxon>
        <taxon>Lysobacteraceae</taxon>
        <taxon>Luteimonas</taxon>
    </lineage>
</organism>
<dbReference type="Proteomes" id="UP001256588">
    <property type="component" value="Unassembled WGS sequence"/>
</dbReference>
<feature type="domain" description="SnoaL-like" evidence="2">
    <location>
        <begin position="51"/>
        <end position="155"/>
    </location>
</feature>
<reference evidence="3 4" key="1">
    <citation type="submission" date="2023-07" db="EMBL/GenBank/DDBJ databases">
        <title>Sorghum-associated microbial communities from plants grown in Nebraska, USA.</title>
        <authorList>
            <person name="Schachtman D."/>
        </authorList>
    </citation>
    <scope>NUCLEOTIDE SEQUENCE [LARGE SCALE GENOMIC DNA]</scope>
    <source>
        <strain evidence="3 4">4099</strain>
    </source>
</reference>
<evidence type="ECO:0000259" key="2">
    <source>
        <dbReference type="Pfam" id="PF12680"/>
    </source>
</evidence>
<evidence type="ECO:0000313" key="3">
    <source>
        <dbReference type="EMBL" id="MDR7194655.1"/>
    </source>
</evidence>
<keyword evidence="4" id="KW-1185">Reference proteome</keyword>
<dbReference type="InterPro" id="IPR006311">
    <property type="entry name" value="TAT_signal"/>
</dbReference>
<dbReference type="InterPro" id="IPR032710">
    <property type="entry name" value="NTF2-like_dom_sf"/>
</dbReference>
<dbReference type="PROSITE" id="PS51318">
    <property type="entry name" value="TAT"/>
    <property type="match status" value="1"/>
</dbReference>
<evidence type="ECO:0000313" key="4">
    <source>
        <dbReference type="Proteomes" id="UP001256588"/>
    </source>
</evidence>
<feature type="signal peptide" evidence="1">
    <location>
        <begin position="1"/>
        <end position="27"/>
    </location>
</feature>
<dbReference type="InterPro" id="IPR037401">
    <property type="entry name" value="SnoaL-like"/>
</dbReference>
<evidence type="ECO:0000256" key="1">
    <source>
        <dbReference type="SAM" id="SignalP"/>
    </source>
</evidence>
<sequence length="169" mass="18552">MKVSSRRSFMTGLAALAAMPLVQVVQARVPPTDGGTDEGIVRELYRVAEPASLDADRFVSLFASDGYFLDVPSGQQWIGPNVREPVTGLISAYPDIHRELLRFVSDDAGTVVVELRLQGTHRGDLPLPDGILRATGKTFDVRCCDVWQLEDGKVKSFHCYNSLVAFLKS</sequence>
<dbReference type="EMBL" id="JAVDWO010000017">
    <property type="protein sequence ID" value="MDR7194655.1"/>
    <property type="molecule type" value="Genomic_DNA"/>
</dbReference>
<proteinExistence type="predicted"/>
<comment type="caution">
    <text evidence="3">The sequence shown here is derived from an EMBL/GenBank/DDBJ whole genome shotgun (WGS) entry which is preliminary data.</text>
</comment>
<dbReference type="Pfam" id="PF12680">
    <property type="entry name" value="SnoaL_2"/>
    <property type="match status" value="1"/>
</dbReference>
<dbReference type="Gene3D" id="3.10.450.50">
    <property type="match status" value="1"/>
</dbReference>
<feature type="chain" id="PRO_5045135072" evidence="1">
    <location>
        <begin position="28"/>
        <end position="169"/>
    </location>
</feature>
<dbReference type="RefSeq" id="WP_310238248.1">
    <property type="nucleotide sequence ID" value="NZ_JAVDWO010000017.1"/>
</dbReference>
<dbReference type="SUPFAM" id="SSF54427">
    <property type="entry name" value="NTF2-like"/>
    <property type="match status" value="1"/>
</dbReference>
<keyword evidence="1" id="KW-0732">Signal</keyword>
<gene>
    <name evidence="3" type="ORF">J2W68_003403</name>
</gene>
<accession>A0ABU1Y0V2</accession>